<dbReference type="PANTHER" id="PTHR43174:SF3">
    <property type="entry name" value="UDP-N-ACETYLGLUCOSAMINE 2-EPIMERASE"/>
    <property type="match status" value="1"/>
</dbReference>
<dbReference type="CDD" id="cd03786">
    <property type="entry name" value="GTB_UDP-GlcNAc_2-Epimerase"/>
    <property type="match status" value="1"/>
</dbReference>
<dbReference type="SUPFAM" id="SSF53756">
    <property type="entry name" value="UDP-Glycosyltransferase/glycogen phosphorylase"/>
    <property type="match status" value="1"/>
</dbReference>
<dbReference type="GO" id="GO:0006047">
    <property type="term" value="P:UDP-N-acetylglucosamine metabolic process"/>
    <property type="evidence" value="ECO:0007669"/>
    <property type="project" value="InterPro"/>
</dbReference>
<dbReference type="Pfam" id="PF02350">
    <property type="entry name" value="Epimerase_2"/>
    <property type="match status" value="1"/>
</dbReference>
<evidence type="ECO:0000313" key="3">
    <source>
        <dbReference type="Proteomes" id="UP000055136"/>
    </source>
</evidence>
<feature type="domain" description="UDP-N-acetylglucosamine 2-epimerase" evidence="1">
    <location>
        <begin position="27"/>
        <end position="372"/>
    </location>
</feature>
<proteinExistence type="predicted"/>
<dbReference type="AlphaFoldDB" id="A0A0S2TBW8"/>
<dbReference type="InterPro" id="IPR003331">
    <property type="entry name" value="UDP_GlcNAc_Epimerase_2_dom"/>
</dbReference>
<evidence type="ECO:0000313" key="2">
    <source>
        <dbReference type="EMBL" id="ALP52656.1"/>
    </source>
</evidence>
<dbReference type="InterPro" id="IPR029767">
    <property type="entry name" value="WecB-like"/>
</dbReference>
<gene>
    <name evidence="2" type="ORF">Tel_05560</name>
</gene>
<dbReference type="STRING" id="1748243.Tel_05560"/>
<organism evidence="2 3">
    <name type="scientific">Candidatus Tenderia electrophaga</name>
    <dbReference type="NCBI Taxonomy" id="1748243"/>
    <lineage>
        <taxon>Bacteria</taxon>
        <taxon>Pseudomonadati</taxon>
        <taxon>Pseudomonadota</taxon>
        <taxon>Gammaproteobacteria</taxon>
        <taxon>Candidatus Tenderiales</taxon>
        <taxon>Candidatus Tenderiaceae</taxon>
        <taxon>Candidatus Tenderia</taxon>
    </lineage>
</organism>
<dbReference type="Proteomes" id="UP000055136">
    <property type="component" value="Chromosome"/>
</dbReference>
<reference evidence="2" key="1">
    <citation type="submission" date="2015-10" db="EMBL/GenBank/DDBJ databases">
        <title>Description of Candidatus Tenderia electrophaga gen. nov, sp. nov., an Uncultivated Electroautotroph from a Biocathode Enrichment.</title>
        <authorList>
            <person name="Eddie B.J."/>
            <person name="Malanoski A.P."/>
            <person name="Wang Z."/>
            <person name="Hall R.J."/>
            <person name="Oh S.D."/>
            <person name="Heiner C."/>
            <person name="Lin B."/>
            <person name="Strycharz-Glaven S.M."/>
        </authorList>
    </citation>
    <scope>NUCLEOTIDE SEQUENCE [LARGE SCALE GENOMIC DNA]</scope>
    <source>
        <strain evidence="2">NRL1</strain>
    </source>
</reference>
<dbReference type="InterPro" id="IPR020004">
    <property type="entry name" value="UDP-GlcNAc_Epase"/>
</dbReference>
<dbReference type="KEGG" id="tee:Tel_05560"/>
<dbReference type="NCBIfam" id="TIGR03568">
    <property type="entry name" value="NeuC_NnaA"/>
    <property type="match status" value="1"/>
</dbReference>
<evidence type="ECO:0000259" key="1">
    <source>
        <dbReference type="Pfam" id="PF02350"/>
    </source>
</evidence>
<accession>A0A0S2TBW8</accession>
<dbReference type="Gene3D" id="3.40.50.2000">
    <property type="entry name" value="Glycogen Phosphorylase B"/>
    <property type="match status" value="2"/>
</dbReference>
<dbReference type="EMBL" id="CP013099">
    <property type="protein sequence ID" value="ALP52656.1"/>
    <property type="molecule type" value="Genomic_DNA"/>
</dbReference>
<dbReference type="PANTHER" id="PTHR43174">
    <property type="entry name" value="UDP-N-ACETYLGLUCOSAMINE 2-EPIMERASE"/>
    <property type="match status" value="1"/>
</dbReference>
<name>A0A0S2TBW8_9GAMM</name>
<keyword evidence="3" id="KW-1185">Reference proteome</keyword>
<protein>
    <submittedName>
        <fullName evidence="2">UDP-N-acetyl glucosamine 2-epimerase</fullName>
    </submittedName>
</protein>
<dbReference type="GO" id="GO:0004553">
    <property type="term" value="F:hydrolase activity, hydrolyzing O-glycosyl compounds"/>
    <property type="evidence" value="ECO:0007669"/>
    <property type="project" value="InterPro"/>
</dbReference>
<sequence>MNAPRRICVVTGSRAEYGLLYWTLRGIAEDPALALQLVVTGTHLSPAYGLTYQQIEADGFAIAAKVDMALTDDSELAIGRAMGRAVSGFAEALHQLQPDLLMVLGDRYEILAAAQAAMLQRIPIAHIHGGESTEGLIDEAVRHALTKMSHIHCVAAEAYACRVIQMGERPHTVHVVGAAGFDQLSRTQLLGREALEQAIDCQLGQQNFLVTLHPETLDDASPAQQVQPLLEALAAFPEARVIVTGSNADPAGRKISELLKRHAEANPARYCYRESLGQQRYLSLLQQVDVVIGNSSSGIIEVPAVGKPVVNIGERQRSRLRAPAIIDCPSQSDAIRAAINQALTPEHQALAAKKQTPYGEPGAAEKIVRVLRDTPLDGILQKRFYDVPVEIRA</sequence>